<dbReference type="AlphaFoldDB" id="H2J660"/>
<feature type="domain" description="RNase H type-1" evidence="3">
    <location>
        <begin position="585"/>
        <end position="724"/>
    </location>
</feature>
<dbReference type="GO" id="GO:0005524">
    <property type="term" value="F:ATP binding"/>
    <property type="evidence" value="ECO:0007669"/>
    <property type="project" value="UniProtKB-KW"/>
</dbReference>
<dbReference type="OrthoDB" id="9811552at2"/>
<protein>
    <submittedName>
        <fullName evidence="4">RNase H</fullName>
    </submittedName>
</protein>
<proteinExistence type="predicted"/>
<dbReference type="EMBL" id="CP003257">
    <property type="protein sequence ID" value="AEX85121.1"/>
    <property type="molecule type" value="Genomic_DNA"/>
</dbReference>
<keyword evidence="5" id="KW-1185">Reference proteome</keyword>
<dbReference type="Pfam" id="PF00075">
    <property type="entry name" value="RNase_H"/>
    <property type="match status" value="1"/>
</dbReference>
<evidence type="ECO:0000256" key="2">
    <source>
        <dbReference type="ARBA" id="ARBA00022840"/>
    </source>
</evidence>
<dbReference type="Pfam" id="PF13604">
    <property type="entry name" value="AAA_30"/>
    <property type="match status" value="1"/>
</dbReference>
<dbReference type="PANTHER" id="PTHR43788:SF6">
    <property type="entry name" value="DNA HELICASE B"/>
    <property type="match status" value="1"/>
</dbReference>
<dbReference type="CDD" id="cd18809">
    <property type="entry name" value="SF1_C_RecD"/>
    <property type="match status" value="1"/>
</dbReference>
<dbReference type="eggNOG" id="COG0507">
    <property type="taxonomic scope" value="Bacteria"/>
</dbReference>
<evidence type="ECO:0000313" key="5">
    <source>
        <dbReference type="Proteomes" id="UP000007161"/>
    </source>
</evidence>
<dbReference type="InterPro" id="IPR012337">
    <property type="entry name" value="RNaseH-like_sf"/>
</dbReference>
<evidence type="ECO:0000256" key="1">
    <source>
        <dbReference type="ARBA" id="ARBA00022741"/>
    </source>
</evidence>
<dbReference type="CDD" id="cd17933">
    <property type="entry name" value="DEXSc_RecD-like"/>
    <property type="match status" value="1"/>
</dbReference>
<dbReference type="STRING" id="443254.Marpi_0683"/>
<dbReference type="Pfam" id="PF13538">
    <property type="entry name" value="UvrD_C_2"/>
    <property type="match status" value="1"/>
</dbReference>
<dbReference type="Pfam" id="PF22721">
    <property type="entry name" value="TBP-TOTE"/>
    <property type="match status" value="1"/>
</dbReference>
<dbReference type="InterPro" id="IPR027417">
    <property type="entry name" value="P-loop_NTPase"/>
</dbReference>
<dbReference type="PROSITE" id="PS50879">
    <property type="entry name" value="RNASE_H_1"/>
    <property type="match status" value="1"/>
</dbReference>
<dbReference type="RefSeq" id="WP_014296193.1">
    <property type="nucleotide sequence ID" value="NC_016751.1"/>
</dbReference>
<reference evidence="4 5" key="1">
    <citation type="journal article" date="2012" name="J. Bacteriol.">
        <title>Complete Genome Sequence of the Thermophilic, Piezophilic, Heterotrophic Bacterium Marinitoga piezophila KA3.</title>
        <authorList>
            <person name="Lucas S."/>
            <person name="Han J."/>
            <person name="Lapidus A."/>
            <person name="Cheng J.F."/>
            <person name="Goodwin L.A."/>
            <person name="Pitluck S."/>
            <person name="Peters L."/>
            <person name="Mikhailova N."/>
            <person name="Teshima H."/>
            <person name="Detter J.C."/>
            <person name="Han C."/>
            <person name="Tapia R."/>
            <person name="Land M."/>
            <person name="Hauser L."/>
            <person name="Kyrpides N.C."/>
            <person name="Ivanova N."/>
            <person name="Pagani I."/>
            <person name="Vannier P."/>
            <person name="Oger P."/>
            <person name="Bartlett D.H."/>
            <person name="Noll K.M."/>
            <person name="Woyke T."/>
            <person name="Jebbar M."/>
        </authorList>
    </citation>
    <scope>NUCLEOTIDE SEQUENCE [LARGE SCALE GENOMIC DNA]</scope>
    <source>
        <strain evidence="5">DSM 14283 / JCM 11233 / KA3</strain>
    </source>
</reference>
<dbReference type="SUPFAM" id="SSF52540">
    <property type="entry name" value="P-loop containing nucleoside triphosphate hydrolases"/>
    <property type="match status" value="1"/>
</dbReference>
<dbReference type="KEGG" id="mpz:Marpi_0683"/>
<dbReference type="GO" id="GO:0004523">
    <property type="term" value="F:RNA-DNA hybrid ribonuclease activity"/>
    <property type="evidence" value="ECO:0007669"/>
    <property type="project" value="InterPro"/>
</dbReference>
<dbReference type="CDD" id="cd09277">
    <property type="entry name" value="RNase_HI_bacteria_like"/>
    <property type="match status" value="1"/>
</dbReference>
<dbReference type="PANTHER" id="PTHR43788">
    <property type="entry name" value="DNA2/NAM7 HELICASE FAMILY MEMBER"/>
    <property type="match status" value="1"/>
</dbReference>
<reference evidence="5" key="2">
    <citation type="submission" date="2012-01" db="EMBL/GenBank/DDBJ databases">
        <title>Complete sequence of chromosome of Marinitoga piezophila KA3.</title>
        <authorList>
            <person name="Lucas S."/>
            <person name="Han J."/>
            <person name="Lapidus A."/>
            <person name="Cheng J.-F."/>
            <person name="Goodwin L."/>
            <person name="Pitluck S."/>
            <person name="Peters L."/>
            <person name="Mikhailova N."/>
            <person name="Teshima H."/>
            <person name="Detter J.C."/>
            <person name="Han C."/>
            <person name="Tapia R."/>
            <person name="Land M."/>
            <person name="Hauser L."/>
            <person name="Kyrpides N."/>
            <person name="Ivanova N."/>
            <person name="Pagani I."/>
            <person name="Jebbar M."/>
            <person name="Vannier P."/>
            <person name="Oger P."/>
            <person name="Cario A."/>
            <person name="Bartlett D."/>
            <person name="Noll K.M."/>
            <person name="Woyke T."/>
        </authorList>
    </citation>
    <scope>NUCLEOTIDE SEQUENCE [LARGE SCALE GENOMIC DNA]</scope>
    <source>
        <strain evidence="5">DSM 14283 / JCM 11233 / KA3</strain>
    </source>
</reference>
<dbReference type="SMART" id="SM00382">
    <property type="entry name" value="AAA"/>
    <property type="match status" value="1"/>
</dbReference>
<dbReference type="Proteomes" id="UP000007161">
    <property type="component" value="Chromosome"/>
</dbReference>
<gene>
    <name evidence="4" type="ordered locus">Marpi_0683</name>
</gene>
<dbReference type="InterPro" id="IPR050534">
    <property type="entry name" value="Coronavir_polyprotein_1ab"/>
</dbReference>
<keyword evidence="2" id="KW-0067">ATP-binding</keyword>
<dbReference type="InterPro" id="IPR027785">
    <property type="entry name" value="UvrD-like_helicase_C"/>
</dbReference>
<organism evidence="4 5">
    <name type="scientific">Marinitoga piezophila (strain DSM 14283 / JCM 11233 / KA3)</name>
    <dbReference type="NCBI Taxonomy" id="443254"/>
    <lineage>
        <taxon>Bacteria</taxon>
        <taxon>Thermotogati</taxon>
        <taxon>Thermotogota</taxon>
        <taxon>Thermotogae</taxon>
        <taxon>Petrotogales</taxon>
        <taxon>Petrotogaceae</taxon>
        <taxon>Marinitoga</taxon>
    </lineage>
</organism>
<dbReference type="HOGENOM" id="CLU_017039_1_0_0"/>
<keyword evidence="1" id="KW-0547">Nucleotide-binding</keyword>
<dbReference type="GO" id="GO:0003676">
    <property type="term" value="F:nucleic acid binding"/>
    <property type="evidence" value="ECO:0007669"/>
    <property type="project" value="InterPro"/>
</dbReference>
<dbReference type="Gene3D" id="3.40.50.300">
    <property type="entry name" value="P-loop containing nucleotide triphosphate hydrolases"/>
    <property type="match status" value="2"/>
</dbReference>
<name>H2J660_MARPK</name>
<dbReference type="InterPro" id="IPR036397">
    <property type="entry name" value="RNaseH_sf"/>
</dbReference>
<accession>H2J660</accession>
<evidence type="ECO:0000259" key="3">
    <source>
        <dbReference type="PROSITE" id="PS50879"/>
    </source>
</evidence>
<dbReference type="InterPro" id="IPR002156">
    <property type="entry name" value="RNaseH_domain"/>
</dbReference>
<dbReference type="InterPro" id="IPR003593">
    <property type="entry name" value="AAA+_ATPase"/>
</dbReference>
<sequence>MFIDFLYDFDLTKDQSFVAEELDKFLYNQKDFLIVQGSAGTGKTFLISQFARYLKRKNKDFVFLAPTGRAADILSNKSGFQSYTIHSVIYDFSHERINFEEDIFQVFFNLKEDWKEDMIFIVDESSMISDSKGIDDGHLVFGSGKLLTDLISYVFNYGSNNKIIFLGDENQLPPVNSSFSPALNRVYLEKQFNLKGNKVFLEDVVRQEKESGILKNSNILKEKIKRKNYYFLDFVFENDFLREDNIIENYMENNGNLKDKIILCSTNKIALEYNKIIRKKLGYFRDIEIGDILLNTKNSKFFGKVFNGEFFEVVKIYDYISENVEIKNKFVIPIELYKLSLKKINSKEKTYDVWILGNALKAKELSVDNLTYYALYKYILGDDVKNINFDIIEKLKSNPYFNALHMKYGYAVTVHKAQGGEWDTVYVDCRYYNNYKTEEYFRWLYTSITRSKKKVYLKNIPAFRSGYWNKIKVLTDYKISKNIKIEYTLYFKDEGTKHIYEEFRNMISNEGFQIIGVKHFQYQEVYYLKKENDFLIVQLYYNKKYEATTLKIIESTNENVANEFLNLFNKGEIQIKEINNEIKSNNKCIKAYVDGSYDNKIKRYGSGIVIIDDNNIGEYYCYGENEELLKYRNISGEIIATLIALEYAKQNHVECMEIYYDYSGIENWALGYWKTNNYLTKRYKELFDKYINDYTLKVIFRKVKAHSGNNYNEIADKLAKKALFERKCNVEKFFVNV</sequence>
<dbReference type="eggNOG" id="COG0328">
    <property type="taxonomic scope" value="Bacteria"/>
</dbReference>
<dbReference type="SUPFAM" id="SSF53098">
    <property type="entry name" value="Ribonuclease H-like"/>
    <property type="match status" value="1"/>
</dbReference>
<evidence type="ECO:0000313" key="4">
    <source>
        <dbReference type="EMBL" id="AEX85121.1"/>
    </source>
</evidence>
<dbReference type="Gene3D" id="3.30.420.10">
    <property type="entry name" value="Ribonuclease H-like superfamily/Ribonuclease H"/>
    <property type="match status" value="1"/>
</dbReference>
<dbReference type="GO" id="GO:0003678">
    <property type="term" value="F:DNA helicase activity"/>
    <property type="evidence" value="ECO:0007669"/>
    <property type="project" value="UniProtKB-ARBA"/>
</dbReference>
<dbReference type="InterPro" id="IPR054572">
    <property type="entry name" value="TBP-TOTE"/>
</dbReference>